<keyword evidence="3" id="KW-1185">Reference proteome</keyword>
<reference evidence="2 3" key="1">
    <citation type="submission" date="2023-02" db="EMBL/GenBank/DDBJ databases">
        <title>LHISI_Scaffold_Assembly.</title>
        <authorList>
            <person name="Stuart O.P."/>
            <person name="Cleave R."/>
            <person name="Magrath M.J.L."/>
            <person name="Mikheyev A.S."/>
        </authorList>
    </citation>
    <scope>NUCLEOTIDE SEQUENCE [LARGE SCALE GENOMIC DNA]</scope>
    <source>
        <strain evidence="2">Daus_M_001</strain>
        <tissue evidence="2">Leg muscle</tissue>
    </source>
</reference>
<gene>
    <name evidence="2" type="ORF">PR048_025640</name>
</gene>
<evidence type="ECO:0000313" key="3">
    <source>
        <dbReference type="Proteomes" id="UP001159363"/>
    </source>
</evidence>
<feature type="region of interest" description="Disordered" evidence="1">
    <location>
        <begin position="67"/>
        <end position="94"/>
    </location>
</feature>
<dbReference type="Proteomes" id="UP001159363">
    <property type="component" value="Chromosome 9"/>
</dbReference>
<organism evidence="2 3">
    <name type="scientific">Dryococelus australis</name>
    <dbReference type="NCBI Taxonomy" id="614101"/>
    <lineage>
        <taxon>Eukaryota</taxon>
        <taxon>Metazoa</taxon>
        <taxon>Ecdysozoa</taxon>
        <taxon>Arthropoda</taxon>
        <taxon>Hexapoda</taxon>
        <taxon>Insecta</taxon>
        <taxon>Pterygota</taxon>
        <taxon>Neoptera</taxon>
        <taxon>Polyneoptera</taxon>
        <taxon>Phasmatodea</taxon>
        <taxon>Verophasmatodea</taxon>
        <taxon>Anareolatae</taxon>
        <taxon>Phasmatidae</taxon>
        <taxon>Eurycanthinae</taxon>
        <taxon>Dryococelus</taxon>
    </lineage>
</organism>
<proteinExistence type="predicted"/>
<evidence type="ECO:0000313" key="2">
    <source>
        <dbReference type="EMBL" id="KAJ8874774.1"/>
    </source>
</evidence>
<feature type="compositionally biased region" description="Basic and acidic residues" evidence="1">
    <location>
        <begin position="67"/>
        <end position="77"/>
    </location>
</feature>
<comment type="caution">
    <text evidence="2">The sequence shown here is derived from an EMBL/GenBank/DDBJ whole genome shotgun (WGS) entry which is preliminary data.</text>
</comment>
<protein>
    <submittedName>
        <fullName evidence="2">Uncharacterized protein</fullName>
    </submittedName>
</protein>
<sequence length="94" mass="10163">MGMCGSVPWPAVTHPRSDCAHTRFSGGAFGGLLSPAVGSKSLALWLLGRFPGDQQQVWTTQLEDVHDVQTSKSDQPKRLRVTSSSNPNRRKSAS</sequence>
<name>A0ABQ9GRW4_9NEOP</name>
<evidence type="ECO:0000256" key="1">
    <source>
        <dbReference type="SAM" id="MobiDB-lite"/>
    </source>
</evidence>
<accession>A0ABQ9GRW4</accession>
<dbReference type="EMBL" id="JARBHB010000010">
    <property type="protein sequence ID" value="KAJ8874774.1"/>
    <property type="molecule type" value="Genomic_DNA"/>
</dbReference>